<keyword evidence="10" id="KW-1185">Reference proteome</keyword>
<gene>
    <name evidence="9" type="ORF">DFH07DRAFT_966437</name>
</gene>
<evidence type="ECO:0000256" key="5">
    <source>
        <dbReference type="ARBA" id="ARBA00023136"/>
    </source>
</evidence>
<dbReference type="InterPro" id="IPR003439">
    <property type="entry name" value="ABC_transporter-like_ATP-bd"/>
</dbReference>
<evidence type="ECO:0000256" key="2">
    <source>
        <dbReference type="ARBA" id="ARBA00022448"/>
    </source>
</evidence>
<evidence type="ECO:0000256" key="3">
    <source>
        <dbReference type="ARBA" id="ARBA00022692"/>
    </source>
</evidence>
<comment type="subcellular location">
    <subcellularLocation>
        <location evidence="1">Membrane</location>
        <topology evidence="1">Multi-pass membrane protein</topology>
    </subcellularLocation>
</comment>
<dbReference type="PANTHER" id="PTHR19241">
    <property type="entry name" value="ATP-BINDING CASSETTE TRANSPORTER"/>
    <property type="match status" value="1"/>
</dbReference>
<proteinExistence type="predicted"/>
<feature type="transmembrane region" description="Helical" evidence="6">
    <location>
        <begin position="261"/>
        <end position="282"/>
    </location>
</feature>
<keyword evidence="2" id="KW-0813">Transport</keyword>
<dbReference type="EMBL" id="JARJLG010000142">
    <property type="protein sequence ID" value="KAJ7737620.1"/>
    <property type="molecule type" value="Genomic_DNA"/>
</dbReference>
<dbReference type="Proteomes" id="UP001215280">
    <property type="component" value="Unassembled WGS sequence"/>
</dbReference>
<protein>
    <recommendedName>
        <fullName evidence="11">ABC transporter</fullName>
    </recommendedName>
</protein>
<feature type="transmembrane region" description="Helical" evidence="6">
    <location>
        <begin position="235"/>
        <end position="255"/>
    </location>
</feature>
<dbReference type="AlphaFoldDB" id="A0AAD7I8T6"/>
<keyword evidence="4 6" id="KW-1133">Transmembrane helix</keyword>
<feature type="domain" description="ABC transporter" evidence="7">
    <location>
        <begin position="336"/>
        <end position="474"/>
    </location>
</feature>
<dbReference type="Pfam" id="PF01061">
    <property type="entry name" value="ABC2_membrane"/>
    <property type="match status" value="1"/>
</dbReference>
<accession>A0AAD7I8T6</accession>
<evidence type="ECO:0000313" key="10">
    <source>
        <dbReference type="Proteomes" id="UP001215280"/>
    </source>
</evidence>
<feature type="domain" description="ABC-2 type transporter transmembrane" evidence="8">
    <location>
        <begin position="194"/>
        <end position="284"/>
    </location>
</feature>
<comment type="caution">
    <text evidence="9">The sequence shown here is derived from an EMBL/GenBank/DDBJ whole genome shotgun (WGS) entry which is preliminary data.</text>
</comment>
<dbReference type="GO" id="GO:0016887">
    <property type="term" value="F:ATP hydrolysis activity"/>
    <property type="evidence" value="ECO:0007669"/>
    <property type="project" value="InterPro"/>
</dbReference>
<evidence type="ECO:0000256" key="4">
    <source>
        <dbReference type="ARBA" id="ARBA00022989"/>
    </source>
</evidence>
<evidence type="ECO:0000313" key="9">
    <source>
        <dbReference type="EMBL" id="KAJ7737620.1"/>
    </source>
</evidence>
<dbReference type="Pfam" id="PF00005">
    <property type="entry name" value="ABC_tran"/>
    <property type="match status" value="1"/>
</dbReference>
<evidence type="ECO:0000259" key="8">
    <source>
        <dbReference type="Pfam" id="PF01061"/>
    </source>
</evidence>
<dbReference type="Gene3D" id="3.40.50.300">
    <property type="entry name" value="P-loop containing nucleotide triphosphate hydrolases"/>
    <property type="match status" value="1"/>
</dbReference>
<dbReference type="GO" id="GO:0005524">
    <property type="term" value="F:ATP binding"/>
    <property type="evidence" value="ECO:0007669"/>
    <property type="project" value="InterPro"/>
</dbReference>
<dbReference type="SUPFAM" id="SSF52540">
    <property type="entry name" value="P-loop containing nucleoside triphosphate hydrolases"/>
    <property type="match status" value="1"/>
</dbReference>
<dbReference type="GO" id="GO:0016020">
    <property type="term" value="C:membrane"/>
    <property type="evidence" value="ECO:0007669"/>
    <property type="project" value="UniProtKB-SubCell"/>
</dbReference>
<keyword evidence="5 6" id="KW-0472">Membrane</keyword>
<reference evidence="9" key="1">
    <citation type="submission" date="2023-03" db="EMBL/GenBank/DDBJ databases">
        <title>Massive genome expansion in bonnet fungi (Mycena s.s.) driven by repeated elements and novel gene families across ecological guilds.</title>
        <authorList>
            <consortium name="Lawrence Berkeley National Laboratory"/>
            <person name="Harder C.B."/>
            <person name="Miyauchi S."/>
            <person name="Viragh M."/>
            <person name="Kuo A."/>
            <person name="Thoen E."/>
            <person name="Andreopoulos B."/>
            <person name="Lu D."/>
            <person name="Skrede I."/>
            <person name="Drula E."/>
            <person name="Henrissat B."/>
            <person name="Morin E."/>
            <person name="Kohler A."/>
            <person name="Barry K."/>
            <person name="LaButti K."/>
            <person name="Morin E."/>
            <person name="Salamov A."/>
            <person name="Lipzen A."/>
            <person name="Mereny Z."/>
            <person name="Hegedus B."/>
            <person name="Baldrian P."/>
            <person name="Stursova M."/>
            <person name="Weitz H."/>
            <person name="Taylor A."/>
            <person name="Grigoriev I.V."/>
            <person name="Nagy L.G."/>
            <person name="Martin F."/>
            <person name="Kauserud H."/>
        </authorList>
    </citation>
    <scope>NUCLEOTIDE SEQUENCE</scope>
    <source>
        <strain evidence="9">CBHHK188m</strain>
    </source>
</reference>
<name>A0AAD7I8T6_9AGAR</name>
<dbReference type="InterPro" id="IPR013525">
    <property type="entry name" value="ABC2_TM"/>
</dbReference>
<dbReference type="InterPro" id="IPR027417">
    <property type="entry name" value="P-loop_NTPase"/>
</dbReference>
<sequence length="535" mass="60237">MAILGLSHMLNTKVGNDLVHGVSGGETTLSGVFLSFGSRSNVGITVTRQRDGARLHPHPAPLNAGQRLDLIYQLFDKAIVLYEGQQIYYGPTDRARKFWTMRGFFARIWRESAEYQVLREIEDYNAEYSLGGEALTKFKTVRQLQQSKLISAQLPYTISVCRQIALCMDHRFQRLVGNLTSFLKNIMLMHFIIPQFAEAISSMICDLPANMITGTVVNMMLYFMTNLRRTLSAFFIFYLFSMVCMLTMSMIFGTITAMSRSLVMALTPAVIFIPGLIMYTGFTVLHVPDLTLYAVMVNKFVGRVGEFFPAGPTYTNISVANRICATTGTQAGLDYVGKTTLLDVLETRTTMGIITGVAALDGRGAFPFFTGDMLINGRQWDQSFQRKTGYVQQQDLHLVTSTVRESLIFSALLRQHKCVPKEEKLAYVEEVIALLEMESYASAVVGVPGKGLNVEQRKHLTIAVELVAKPELLVFFASAILMQEFDRLLFLYAVCHIPKSLLADFHRLFEVRPMFDLVLWHEVSHILKPLFALLR</sequence>
<dbReference type="GO" id="GO:0140359">
    <property type="term" value="F:ABC-type transporter activity"/>
    <property type="evidence" value="ECO:0007669"/>
    <property type="project" value="InterPro"/>
</dbReference>
<evidence type="ECO:0000256" key="1">
    <source>
        <dbReference type="ARBA" id="ARBA00004141"/>
    </source>
</evidence>
<evidence type="ECO:0008006" key="11">
    <source>
        <dbReference type="Google" id="ProtNLM"/>
    </source>
</evidence>
<keyword evidence="3 6" id="KW-0812">Transmembrane</keyword>
<organism evidence="9 10">
    <name type="scientific">Mycena maculata</name>
    <dbReference type="NCBI Taxonomy" id="230809"/>
    <lineage>
        <taxon>Eukaryota</taxon>
        <taxon>Fungi</taxon>
        <taxon>Dikarya</taxon>
        <taxon>Basidiomycota</taxon>
        <taxon>Agaricomycotina</taxon>
        <taxon>Agaricomycetes</taxon>
        <taxon>Agaricomycetidae</taxon>
        <taxon>Agaricales</taxon>
        <taxon>Marasmiineae</taxon>
        <taxon>Mycenaceae</taxon>
        <taxon>Mycena</taxon>
    </lineage>
</organism>
<evidence type="ECO:0000259" key="7">
    <source>
        <dbReference type="Pfam" id="PF00005"/>
    </source>
</evidence>
<evidence type="ECO:0000256" key="6">
    <source>
        <dbReference type="SAM" id="Phobius"/>
    </source>
</evidence>